<dbReference type="OrthoDB" id="998583at2759"/>
<dbReference type="EMBL" id="PKPP01001786">
    <property type="protein sequence ID" value="PWA79935.1"/>
    <property type="molecule type" value="Genomic_DNA"/>
</dbReference>
<proteinExistence type="predicted"/>
<organism evidence="2 4">
    <name type="scientific">Artemisia annua</name>
    <name type="common">Sweet wormwood</name>
    <dbReference type="NCBI Taxonomy" id="35608"/>
    <lineage>
        <taxon>Eukaryota</taxon>
        <taxon>Viridiplantae</taxon>
        <taxon>Streptophyta</taxon>
        <taxon>Embryophyta</taxon>
        <taxon>Tracheophyta</taxon>
        <taxon>Spermatophyta</taxon>
        <taxon>Magnoliopsida</taxon>
        <taxon>eudicotyledons</taxon>
        <taxon>Gunneridae</taxon>
        <taxon>Pentapetalae</taxon>
        <taxon>asterids</taxon>
        <taxon>campanulids</taxon>
        <taxon>Asterales</taxon>
        <taxon>Asteraceae</taxon>
        <taxon>Asteroideae</taxon>
        <taxon>Anthemideae</taxon>
        <taxon>Artemisiinae</taxon>
        <taxon>Artemisia</taxon>
    </lineage>
</organism>
<keyword evidence="1" id="KW-0732">Signal</keyword>
<dbReference type="AlphaFoldDB" id="A0A2U1LWQ0"/>
<keyword evidence="4" id="KW-1185">Reference proteome</keyword>
<gene>
    <name evidence="3" type="ORF">CTI12_AA202890</name>
    <name evidence="2" type="ORF">CTI12_AA444590</name>
</gene>
<comment type="caution">
    <text evidence="2">The sequence shown here is derived from an EMBL/GenBank/DDBJ whole genome shotgun (WGS) entry which is preliminary data.</text>
</comment>
<name>A0A2U1LWQ0_ARTAN</name>
<evidence type="ECO:0000256" key="1">
    <source>
        <dbReference type="SAM" id="SignalP"/>
    </source>
</evidence>
<feature type="signal peptide" evidence="1">
    <location>
        <begin position="1"/>
        <end position="26"/>
    </location>
</feature>
<reference evidence="2 4" key="1">
    <citation type="journal article" date="2018" name="Mol. Plant">
        <title>The genome of Artemisia annua provides insight into the evolution of Asteraceae family and artemisinin biosynthesis.</title>
        <authorList>
            <person name="Shen Q."/>
            <person name="Zhang L."/>
            <person name="Liao Z."/>
            <person name="Wang S."/>
            <person name="Yan T."/>
            <person name="Shi P."/>
            <person name="Liu M."/>
            <person name="Fu X."/>
            <person name="Pan Q."/>
            <person name="Wang Y."/>
            <person name="Lv Z."/>
            <person name="Lu X."/>
            <person name="Zhang F."/>
            <person name="Jiang W."/>
            <person name="Ma Y."/>
            <person name="Chen M."/>
            <person name="Hao X."/>
            <person name="Li L."/>
            <person name="Tang Y."/>
            <person name="Lv G."/>
            <person name="Zhou Y."/>
            <person name="Sun X."/>
            <person name="Brodelius P.E."/>
            <person name="Rose J.K.C."/>
            <person name="Tang K."/>
        </authorList>
    </citation>
    <scope>NUCLEOTIDE SEQUENCE [LARGE SCALE GENOMIC DNA]</scope>
    <source>
        <strain evidence="4">cv. Huhao1</strain>
        <tissue evidence="2">Leaf</tissue>
    </source>
</reference>
<evidence type="ECO:0000313" key="3">
    <source>
        <dbReference type="EMBL" id="PWA79935.1"/>
    </source>
</evidence>
<dbReference type="Proteomes" id="UP000245207">
    <property type="component" value="Unassembled WGS sequence"/>
</dbReference>
<evidence type="ECO:0000313" key="4">
    <source>
        <dbReference type="Proteomes" id="UP000245207"/>
    </source>
</evidence>
<protein>
    <submittedName>
        <fullName evidence="2">Uncharacterized protein</fullName>
    </submittedName>
</protein>
<dbReference type="EMBL" id="PKPP01007423">
    <property type="protein sequence ID" value="PWA53421.1"/>
    <property type="molecule type" value="Genomic_DNA"/>
</dbReference>
<accession>A0A2U1LWQ0</accession>
<feature type="chain" id="PRO_5036052159" evidence="1">
    <location>
        <begin position="27"/>
        <end position="94"/>
    </location>
</feature>
<sequence>MAMKNLCFAFVIIGLLATTHFSAVQCRSTPTTDNTGISTIADTECNQSGREIAEFSVLSTNNASDVDHRESRRLKMRSIAYKLASGPSKRGPGH</sequence>
<evidence type="ECO:0000313" key="2">
    <source>
        <dbReference type="EMBL" id="PWA53421.1"/>
    </source>
</evidence>